<accession>A0AAN9BEX1</accession>
<proteinExistence type="predicted"/>
<feature type="region of interest" description="Disordered" evidence="1">
    <location>
        <begin position="100"/>
        <end position="119"/>
    </location>
</feature>
<reference evidence="2 3" key="1">
    <citation type="submission" date="2024-02" db="EMBL/GenBank/DDBJ databases">
        <title>Chromosome-scale genome assembly of the rough periwinkle Littorina saxatilis.</title>
        <authorList>
            <person name="De Jode A."/>
            <person name="Faria R."/>
            <person name="Formenti G."/>
            <person name="Sims Y."/>
            <person name="Smith T.P."/>
            <person name="Tracey A."/>
            <person name="Wood J.M.D."/>
            <person name="Zagrodzka Z.B."/>
            <person name="Johannesson K."/>
            <person name="Butlin R.K."/>
            <person name="Leder E.H."/>
        </authorList>
    </citation>
    <scope>NUCLEOTIDE SEQUENCE [LARGE SCALE GENOMIC DNA]</scope>
    <source>
        <strain evidence="2">Snail1</strain>
        <tissue evidence="2">Muscle</tissue>
    </source>
</reference>
<comment type="caution">
    <text evidence="2">The sequence shown here is derived from an EMBL/GenBank/DDBJ whole genome shotgun (WGS) entry which is preliminary data.</text>
</comment>
<evidence type="ECO:0000313" key="2">
    <source>
        <dbReference type="EMBL" id="KAK7104242.1"/>
    </source>
</evidence>
<evidence type="ECO:0000313" key="3">
    <source>
        <dbReference type="Proteomes" id="UP001374579"/>
    </source>
</evidence>
<sequence length="140" mass="15536">MEAIKPTFRDLANAKTELLNKCLGGYTQNANESLNSTIWKYCPKTKKQGPRTVKTALAIAVSVFNDGATCFGAMLEAMDIRPGVFAAAFFKRRDTARISNAQRQAKSASLEERRDRRQKRLTHNDNCAAREGQPYLAGGH</sequence>
<evidence type="ECO:0000256" key="1">
    <source>
        <dbReference type="SAM" id="MobiDB-lite"/>
    </source>
</evidence>
<keyword evidence="3" id="KW-1185">Reference proteome</keyword>
<dbReference type="AlphaFoldDB" id="A0AAN9BEX1"/>
<dbReference type="EMBL" id="JBAMIC010000008">
    <property type="protein sequence ID" value="KAK7104242.1"/>
    <property type="molecule type" value="Genomic_DNA"/>
</dbReference>
<name>A0AAN9BEX1_9CAEN</name>
<gene>
    <name evidence="2" type="ORF">V1264_018996</name>
</gene>
<protein>
    <submittedName>
        <fullName evidence="2">Uncharacterized protein</fullName>
    </submittedName>
</protein>
<organism evidence="2 3">
    <name type="scientific">Littorina saxatilis</name>
    <dbReference type="NCBI Taxonomy" id="31220"/>
    <lineage>
        <taxon>Eukaryota</taxon>
        <taxon>Metazoa</taxon>
        <taxon>Spiralia</taxon>
        <taxon>Lophotrochozoa</taxon>
        <taxon>Mollusca</taxon>
        <taxon>Gastropoda</taxon>
        <taxon>Caenogastropoda</taxon>
        <taxon>Littorinimorpha</taxon>
        <taxon>Littorinoidea</taxon>
        <taxon>Littorinidae</taxon>
        <taxon>Littorina</taxon>
    </lineage>
</organism>
<dbReference type="Proteomes" id="UP001374579">
    <property type="component" value="Unassembled WGS sequence"/>
</dbReference>